<dbReference type="EC" id="3.1.11.5" evidence="1"/>
<gene>
    <name evidence="1" type="primary">recB_2</name>
    <name evidence="1" type="ORF">PAA8504_00007</name>
</gene>
<accession>A0A2R8BPY4</accession>
<evidence type="ECO:0000313" key="1">
    <source>
        <dbReference type="EMBL" id="SPJ22220.1"/>
    </source>
</evidence>
<proteinExistence type="predicted"/>
<reference evidence="2" key="1">
    <citation type="submission" date="2018-03" db="EMBL/GenBank/DDBJ databases">
        <authorList>
            <person name="Rodrigo-Torres L."/>
            <person name="Arahal R. D."/>
            <person name="Lucena T."/>
        </authorList>
    </citation>
    <scope>NUCLEOTIDE SEQUENCE [LARGE SCALE GENOMIC DNA]</scope>
    <source>
        <strain evidence="2">CECT 8504</strain>
    </source>
</reference>
<dbReference type="EMBL" id="ONZF01000001">
    <property type="protein sequence ID" value="SPJ22220.1"/>
    <property type="molecule type" value="Genomic_DNA"/>
</dbReference>
<evidence type="ECO:0000313" key="2">
    <source>
        <dbReference type="Proteomes" id="UP000244912"/>
    </source>
</evidence>
<name>A0A2R8BPY4_9RHOB</name>
<keyword evidence="2" id="KW-1185">Reference proteome</keyword>
<organism evidence="1 2">
    <name type="scientific">Palleronia abyssalis</name>
    <dbReference type="NCBI Taxonomy" id="1501240"/>
    <lineage>
        <taxon>Bacteria</taxon>
        <taxon>Pseudomonadati</taxon>
        <taxon>Pseudomonadota</taxon>
        <taxon>Alphaproteobacteria</taxon>
        <taxon>Rhodobacterales</taxon>
        <taxon>Roseobacteraceae</taxon>
        <taxon>Palleronia</taxon>
    </lineage>
</organism>
<dbReference type="AlphaFoldDB" id="A0A2R8BPY4"/>
<dbReference type="InterPro" id="IPR027417">
    <property type="entry name" value="P-loop_NTPase"/>
</dbReference>
<sequence length="145" mass="15561">MLVGDAKQAIVGFQGADARLAAALAAKRPETALTLDTNRRSVPSIMGYINDLGGGLFGDYAPLAAHRDAGTGVFIDVLRVSNKKATRKGEPLAKGCHHVAERIHALLAENREIVDRRTDTTRPLRPSDVAVLCRTHDKARTTPIA</sequence>
<dbReference type="SUPFAM" id="SSF52540">
    <property type="entry name" value="P-loop containing nucleoside triphosphate hydrolases"/>
    <property type="match status" value="1"/>
</dbReference>
<dbReference type="Gene3D" id="3.40.50.300">
    <property type="entry name" value="P-loop containing nucleotide triphosphate hydrolases"/>
    <property type="match status" value="1"/>
</dbReference>
<keyword evidence="1" id="KW-0378">Hydrolase</keyword>
<protein>
    <submittedName>
        <fullName evidence="1">RecBCD enzyme subunit RecB</fullName>
        <ecNumber evidence="1">3.1.11.5</ecNumber>
    </submittedName>
</protein>
<dbReference type="Proteomes" id="UP000244912">
    <property type="component" value="Unassembled WGS sequence"/>
</dbReference>
<dbReference type="GO" id="GO:0008854">
    <property type="term" value="F:exodeoxyribonuclease V activity"/>
    <property type="evidence" value="ECO:0007669"/>
    <property type="project" value="UniProtKB-EC"/>
</dbReference>